<dbReference type="PANTHER" id="PTHR43362">
    <property type="entry name" value="MANNITOL DEHYDROGENASE DSF1-RELATED"/>
    <property type="match status" value="1"/>
</dbReference>
<dbReference type="InterPro" id="IPR050988">
    <property type="entry name" value="Mannitol_DH/Oxidoreductase"/>
</dbReference>
<reference evidence="4" key="2">
    <citation type="submission" date="2020-09" db="EMBL/GenBank/DDBJ databases">
        <authorList>
            <person name="Sun Q."/>
            <person name="Zhou Y."/>
        </authorList>
    </citation>
    <scope>NUCLEOTIDE SEQUENCE</scope>
    <source>
        <strain evidence="4">CGMCC 1.15367</strain>
    </source>
</reference>
<accession>A0A917E5S5</accession>
<dbReference type="InterPro" id="IPR000669">
    <property type="entry name" value="Mannitol_DH"/>
</dbReference>
<dbReference type="PRINTS" id="PR00084">
    <property type="entry name" value="MTLDHDRGNASE"/>
</dbReference>
<evidence type="ECO:0000259" key="2">
    <source>
        <dbReference type="Pfam" id="PF01232"/>
    </source>
</evidence>
<keyword evidence="1" id="KW-0560">Oxidoreductase</keyword>
<evidence type="ECO:0000313" key="5">
    <source>
        <dbReference type="Proteomes" id="UP000644699"/>
    </source>
</evidence>
<dbReference type="Gene3D" id="1.10.1040.10">
    <property type="entry name" value="N-(1-d-carboxylethyl)-l-norvaline Dehydrogenase, domain 2"/>
    <property type="match status" value="1"/>
</dbReference>
<proteinExistence type="predicted"/>
<evidence type="ECO:0000256" key="1">
    <source>
        <dbReference type="ARBA" id="ARBA00023002"/>
    </source>
</evidence>
<dbReference type="Gene3D" id="3.40.50.720">
    <property type="entry name" value="NAD(P)-binding Rossmann-like Domain"/>
    <property type="match status" value="1"/>
</dbReference>
<dbReference type="SUPFAM" id="SSF48179">
    <property type="entry name" value="6-phosphogluconate dehydrogenase C-terminal domain-like"/>
    <property type="match status" value="1"/>
</dbReference>
<dbReference type="InterPro" id="IPR013131">
    <property type="entry name" value="Mannitol_DH_N"/>
</dbReference>
<dbReference type="GO" id="GO:0016616">
    <property type="term" value="F:oxidoreductase activity, acting on the CH-OH group of donors, NAD or NADP as acceptor"/>
    <property type="evidence" value="ECO:0007669"/>
    <property type="project" value="TreeGrafter"/>
</dbReference>
<dbReference type="InterPro" id="IPR036291">
    <property type="entry name" value="NAD(P)-bd_dom_sf"/>
</dbReference>
<dbReference type="PANTHER" id="PTHR43362:SF1">
    <property type="entry name" value="MANNITOL DEHYDROGENASE 2-RELATED"/>
    <property type="match status" value="1"/>
</dbReference>
<dbReference type="EMBL" id="BMIQ01000003">
    <property type="protein sequence ID" value="GGE05795.1"/>
    <property type="molecule type" value="Genomic_DNA"/>
</dbReference>
<protein>
    <submittedName>
        <fullName evidence="4">Mannitol dehydrogenase</fullName>
    </submittedName>
</protein>
<evidence type="ECO:0000313" key="4">
    <source>
        <dbReference type="EMBL" id="GGE05795.1"/>
    </source>
</evidence>
<dbReference type="Pfam" id="PF01232">
    <property type="entry name" value="Mannitol_dh"/>
    <property type="match status" value="1"/>
</dbReference>
<keyword evidence="5" id="KW-1185">Reference proteome</keyword>
<dbReference type="RefSeq" id="WP_188909054.1">
    <property type="nucleotide sequence ID" value="NZ_BMIQ01000003.1"/>
</dbReference>
<dbReference type="InterPro" id="IPR008927">
    <property type="entry name" value="6-PGluconate_DH-like_C_sf"/>
</dbReference>
<feature type="domain" description="Mannitol dehydrogenase N-terminal" evidence="2">
    <location>
        <begin position="27"/>
        <end position="273"/>
    </location>
</feature>
<dbReference type="Pfam" id="PF08125">
    <property type="entry name" value="Mannitol_dh_C"/>
    <property type="match status" value="1"/>
</dbReference>
<organism evidence="4 5">
    <name type="scientific">Aureimonas endophytica</name>
    <dbReference type="NCBI Taxonomy" id="2027858"/>
    <lineage>
        <taxon>Bacteria</taxon>
        <taxon>Pseudomonadati</taxon>
        <taxon>Pseudomonadota</taxon>
        <taxon>Alphaproteobacteria</taxon>
        <taxon>Hyphomicrobiales</taxon>
        <taxon>Aurantimonadaceae</taxon>
        <taxon>Aureimonas</taxon>
    </lineage>
</organism>
<dbReference type="SUPFAM" id="SSF51735">
    <property type="entry name" value="NAD(P)-binding Rossmann-fold domains"/>
    <property type="match status" value="1"/>
</dbReference>
<evidence type="ECO:0000259" key="3">
    <source>
        <dbReference type="Pfam" id="PF08125"/>
    </source>
</evidence>
<reference evidence="4" key="1">
    <citation type="journal article" date="2014" name="Int. J. Syst. Evol. Microbiol.">
        <title>Complete genome sequence of Corynebacterium casei LMG S-19264T (=DSM 44701T), isolated from a smear-ripened cheese.</title>
        <authorList>
            <consortium name="US DOE Joint Genome Institute (JGI-PGF)"/>
            <person name="Walter F."/>
            <person name="Albersmeier A."/>
            <person name="Kalinowski J."/>
            <person name="Ruckert C."/>
        </authorList>
    </citation>
    <scope>NUCLEOTIDE SEQUENCE</scope>
    <source>
        <strain evidence="4">CGMCC 1.15367</strain>
    </source>
</reference>
<dbReference type="InterPro" id="IPR013328">
    <property type="entry name" value="6PGD_dom2"/>
</dbReference>
<comment type="caution">
    <text evidence="4">The sequence shown here is derived from an EMBL/GenBank/DDBJ whole genome shotgun (WGS) entry which is preliminary data.</text>
</comment>
<dbReference type="InterPro" id="IPR013118">
    <property type="entry name" value="Mannitol_DH_C"/>
</dbReference>
<gene>
    <name evidence="4" type="primary">uxuB</name>
    <name evidence="4" type="ORF">GCM10011390_26010</name>
</gene>
<feature type="domain" description="Mannitol dehydrogenase C-terminal" evidence="3">
    <location>
        <begin position="283"/>
        <end position="412"/>
    </location>
</feature>
<sequence>MTRLGSASLLPSSVRRPAYDRAALRPGIVHLGIGAFHRAHQAVYTDAALAHRFGDWGIVGVSLRSTAIVEDLRRQDGLFGVVTRGAAGDAAQVVGCVIDALAASREGERLLALLADPAIRIVTLTVTEKAYGLDPATGGLDERHAAVAADLAHPGEPVGVLGFIVEGLARRRAAGHPPFTALSCDNLPDNGGVLRRLVLAMAARREAGLAEWIARHGRFPSSMVDRIVPAATEETRGRAAALLGAEDALAVETEPFSQWVIEDDFAAGRPDWEAGGALFVKSVAPYELMKLRLLNGAHSLIAYHSQLNGVELVRDAMRDPALVALVRRQMQAVLPVLDPVPGIDLADYVERLLERFANPAIAHRTAQIAMDGSQKLPQRIFAPAAASLRSGGDGDAFALTTALWLAYLVRTERPDDPRAEVLKRAADVRPPGDLTAGFFAIDGLFPPGLAADRDWRDRVNRHFACALGLEF</sequence>
<dbReference type="AlphaFoldDB" id="A0A917E5S5"/>
<dbReference type="Proteomes" id="UP000644699">
    <property type="component" value="Unassembled WGS sequence"/>
</dbReference>
<name>A0A917E5S5_9HYPH</name>